<comment type="caution">
    <text evidence="2">The sequence shown here is derived from an EMBL/GenBank/DDBJ whole genome shotgun (WGS) entry which is preliminary data.</text>
</comment>
<protein>
    <submittedName>
        <fullName evidence="2">Uncharacterized protein</fullName>
    </submittedName>
</protein>
<reference evidence="2 3" key="1">
    <citation type="submission" date="2016-03" db="EMBL/GenBank/DDBJ databases">
        <title>Whole genome sequencing of Grifola frondosa 9006-11.</title>
        <authorList>
            <person name="Min B."/>
            <person name="Park H."/>
            <person name="Kim J.-G."/>
            <person name="Cho H."/>
            <person name="Oh Y.-L."/>
            <person name="Kong W.-S."/>
            <person name="Choi I.-G."/>
        </authorList>
    </citation>
    <scope>NUCLEOTIDE SEQUENCE [LARGE SCALE GENOMIC DNA]</scope>
    <source>
        <strain evidence="2 3">9006-11</strain>
    </source>
</reference>
<keyword evidence="3" id="KW-1185">Reference proteome</keyword>
<proteinExistence type="predicted"/>
<dbReference type="AlphaFoldDB" id="A0A1C7MN51"/>
<evidence type="ECO:0000256" key="1">
    <source>
        <dbReference type="SAM" id="MobiDB-lite"/>
    </source>
</evidence>
<evidence type="ECO:0000313" key="2">
    <source>
        <dbReference type="EMBL" id="OBZ77826.1"/>
    </source>
</evidence>
<dbReference type="Proteomes" id="UP000092993">
    <property type="component" value="Unassembled WGS sequence"/>
</dbReference>
<gene>
    <name evidence="2" type="ORF">A0H81_02030</name>
</gene>
<evidence type="ECO:0000313" key="3">
    <source>
        <dbReference type="Proteomes" id="UP000092993"/>
    </source>
</evidence>
<organism evidence="2 3">
    <name type="scientific">Grifola frondosa</name>
    <name type="common">Maitake</name>
    <name type="synonym">Polyporus frondosus</name>
    <dbReference type="NCBI Taxonomy" id="5627"/>
    <lineage>
        <taxon>Eukaryota</taxon>
        <taxon>Fungi</taxon>
        <taxon>Dikarya</taxon>
        <taxon>Basidiomycota</taxon>
        <taxon>Agaricomycotina</taxon>
        <taxon>Agaricomycetes</taxon>
        <taxon>Polyporales</taxon>
        <taxon>Grifolaceae</taxon>
        <taxon>Grifola</taxon>
    </lineage>
</organism>
<accession>A0A1C7MN51</accession>
<feature type="region of interest" description="Disordered" evidence="1">
    <location>
        <begin position="1"/>
        <end position="20"/>
    </location>
</feature>
<name>A0A1C7MN51_GRIFR</name>
<dbReference type="EMBL" id="LUGG01000002">
    <property type="protein sequence ID" value="OBZ77826.1"/>
    <property type="molecule type" value="Genomic_DNA"/>
</dbReference>
<sequence length="95" mass="10750">MKNTEHTRQELQQTSSHQRQKKVVWRALTNDESYLGCFPVLVLGLESLGREIGGSSVGSSEITSFSDFESESRLRFSSIFSFSMSVRETVDDRVV</sequence>